<feature type="region of interest" description="Disordered" evidence="7">
    <location>
        <begin position="146"/>
        <end position="218"/>
    </location>
</feature>
<feature type="compositionally biased region" description="Low complexity" evidence="7">
    <location>
        <begin position="55"/>
        <end position="87"/>
    </location>
</feature>
<dbReference type="Gene3D" id="1.10.238.10">
    <property type="entry name" value="EF-hand"/>
    <property type="match status" value="1"/>
</dbReference>
<dbReference type="SUPFAM" id="SSF47473">
    <property type="entry name" value="EF-hand"/>
    <property type="match status" value="1"/>
</dbReference>
<feature type="compositionally biased region" description="Low complexity" evidence="7">
    <location>
        <begin position="16"/>
        <end position="25"/>
    </location>
</feature>
<dbReference type="InterPro" id="IPR011993">
    <property type="entry name" value="PH-like_dom_sf"/>
</dbReference>
<dbReference type="PRINTS" id="PR00390">
    <property type="entry name" value="PHPHLIPASEC"/>
</dbReference>
<keyword evidence="3 6" id="KW-0442">Lipid degradation</keyword>
<feature type="region of interest" description="Disordered" evidence="7">
    <location>
        <begin position="722"/>
        <end position="744"/>
    </location>
</feature>
<feature type="domain" description="PI-PLC Y-box" evidence="9">
    <location>
        <begin position="824"/>
        <end position="942"/>
    </location>
</feature>
<dbReference type="CDD" id="cd13360">
    <property type="entry name" value="PH_PLC_fungal"/>
    <property type="match status" value="1"/>
</dbReference>
<evidence type="ECO:0000256" key="1">
    <source>
        <dbReference type="ARBA" id="ARBA00012368"/>
    </source>
</evidence>
<dbReference type="InterPro" id="IPR037755">
    <property type="entry name" value="Plc1_PH"/>
</dbReference>
<feature type="compositionally biased region" description="Polar residues" evidence="7">
    <location>
        <begin position="91"/>
        <end position="102"/>
    </location>
</feature>
<keyword evidence="4 6" id="KW-0443">Lipid metabolism</keyword>
<dbReference type="PROSITE" id="PS50222">
    <property type="entry name" value="EF_HAND_2"/>
    <property type="match status" value="1"/>
</dbReference>
<evidence type="ECO:0000313" key="11">
    <source>
        <dbReference type="EMBL" id="GAM42892.1"/>
    </source>
</evidence>
<feature type="region of interest" description="Disordered" evidence="7">
    <location>
        <begin position="55"/>
        <end position="102"/>
    </location>
</feature>
<proteinExistence type="predicted"/>
<feature type="compositionally biased region" description="Basic and acidic residues" evidence="7">
    <location>
        <begin position="1156"/>
        <end position="1174"/>
    </location>
</feature>
<dbReference type="SUPFAM" id="SSF49562">
    <property type="entry name" value="C2 domain (Calcium/lipid-binding domain, CaLB)"/>
    <property type="match status" value="1"/>
</dbReference>
<dbReference type="InterPro" id="IPR011992">
    <property type="entry name" value="EF-hand-dom_pair"/>
</dbReference>
<dbReference type="SMART" id="SM00148">
    <property type="entry name" value="PLCXc"/>
    <property type="match status" value="1"/>
</dbReference>
<dbReference type="GO" id="GO:0004435">
    <property type="term" value="F:phosphatidylinositol-4,5-bisphosphate phospholipase C activity"/>
    <property type="evidence" value="ECO:0007669"/>
    <property type="project" value="UniProtKB-EC"/>
</dbReference>
<dbReference type="InterPro" id="IPR002048">
    <property type="entry name" value="EF_hand_dom"/>
</dbReference>
<evidence type="ECO:0000256" key="6">
    <source>
        <dbReference type="RuleBase" id="RU361133"/>
    </source>
</evidence>
<dbReference type="CDD" id="cd16207">
    <property type="entry name" value="EFh_ScPlc1p_like"/>
    <property type="match status" value="1"/>
</dbReference>
<accession>A0A478EBZ3</accession>
<evidence type="ECO:0000256" key="5">
    <source>
        <dbReference type="ARBA" id="ARBA00023224"/>
    </source>
</evidence>
<dbReference type="PROSITE" id="PS50008">
    <property type="entry name" value="PIPLC_Y_DOMAIN"/>
    <property type="match status" value="1"/>
</dbReference>
<dbReference type="SMART" id="SM00149">
    <property type="entry name" value="PLCYc"/>
    <property type="match status" value="1"/>
</dbReference>
<feature type="compositionally biased region" description="Polar residues" evidence="7">
    <location>
        <begin position="1"/>
        <end position="15"/>
    </location>
</feature>
<dbReference type="GO" id="GO:0048015">
    <property type="term" value="P:phosphatidylinositol-mediated signaling"/>
    <property type="evidence" value="ECO:0007669"/>
    <property type="project" value="TreeGrafter"/>
</dbReference>
<dbReference type="InterPro" id="IPR035892">
    <property type="entry name" value="C2_domain_sf"/>
</dbReference>
<dbReference type="SUPFAM" id="SSF51695">
    <property type="entry name" value="PLC-like phosphodiesterases"/>
    <property type="match status" value="1"/>
</dbReference>
<keyword evidence="5" id="KW-0807">Transducer</keyword>
<dbReference type="InterPro" id="IPR017946">
    <property type="entry name" value="PLC-like_Pdiesterase_TIM-brl"/>
</dbReference>
<evidence type="ECO:0000256" key="3">
    <source>
        <dbReference type="ARBA" id="ARBA00022963"/>
    </source>
</evidence>
<dbReference type="PANTHER" id="PTHR10336">
    <property type="entry name" value="PHOSPHOINOSITIDE-SPECIFIC PHOSPHOLIPASE C FAMILY PROTEIN"/>
    <property type="match status" value="1"/>
</dbReference>
<dbReference type="GO" id="GO:0051209">
    <property type="term" value="P:release of sequestered calcium ion into cytosol"/>
    <property type="evidence" value="ECO:0007669"/>
    <property type="project" value="TreeGrafter"/>
</dbReference>
<dbReference type="GO" id="GO:0005509">
    <property type="term" value="F:calcium ion binding"/>
    <property type="evidence" value="ECO:0007669"/>
    <property type="project" value="InterPro"/>
</dbReference>
<dbReference type="EMBL" id="DF933840">
    <property type="protein sequence ID" value="GAM42892.1"/>
    <property type="molecule type" value="Genomic_DNA"/>
</dbReference>
<dbReference type="SMART" id="SM00239">
    <property type="entry name" value="C2"/>
    <property type="match status" value="1"/>
</dbReference>
<evidence type="ECO:0000259" key="9">
    <source>
        <dbReference type="PROSITE" id="PS50008"/>
    </source>
</evidence>
<evidence type="ECO:0000256" key="7">
    <source>
        <dbReference type="SAM" id="MobiDB-lite"/>
    </source>
</evidence>
<dbReference type="GO" id="GO:0016042">
    <property type="term" value="P:lipid catabolic process"/>
    <property type="evidence" value="ECO:0007669"/>
    <property type="project" value="UniProtKB-KW"/>
</dbReference>
<gene>
    <name evidence="11" type="ORF">TCE0_044f17269</name>
</gene>
<reference evidence="12" key="1">
    <citation type="journal article" date="2015" name="Genome Announc.">
        <title>Draft genome sequence of Talaromyces cellulolyticus strain Y-94, a source of lignocellulosic biomass-degrading enzymes.</title>
        <authorList>
            <person name="Fujii T."/>
            <person name="Koike H."/>
            <person name="Sawayama S."/>
            <person name="Yano S."/>
            <person name="Inoue H."/>
        </authorList>
    </citation>
    <scope>NUCLEOTIDE SEQUENCE [LARGE SCALE GENOMIC DNA]</scope>
    <source>
        <strain evidence="12">Y-94</strain>
    </source>
</reference>
<sequence>MNSTTSSSSALNGDNSVSSKLSTSSLARGPKLQNVLTSASSGIAANINAAVSASSVPSSAITSSTTTSTTPTTATTTTTSTTSNSSPNFAPRSSFSNASSPIGTPYMLAADSGRGRYLPNTLASPVPLELDETLDNTMAVNSIPSVAPQPIDQVPSTTKGTTGLMRRISRGAANKLTRRRQSSTQRDKRDRSSGPVIMRRRSDSKAHPRTGRESTLDWSFDDEDNDIYEHFTNGWTGSEANSISSELPGTILAREIGAIAPKVDSVLQRGTLLTKVTKKKRKQVRFFLDLDAAKVRWDLSNPSKKFYIDDILHIHVGADARNYREEYQVSAEAESRWITIILDDPDRSKQRPFKAIHLITPDDYTLELWKATLEHVVRYRVGLMTSLVGPSQNEASLRAHWQREMSRLYPHGLQPGETESLDLPAIESVCQSLHINCSKDMVRTQFAKADVTGKGNLNYSEFKEFIAGLKERKDLKHLYKQLAVSNPEEGLSLDEFLEFLRDVQQEDIVRDRDYWSSIFTRVVRRTRSRAQSLPDSPDADLPRMNLNALTSFLQSEANGIYSSHAPESRFDRPINEYFISSSHNTYLLGRQVAGASSTEAYITALQQGCRCVEIDCWDGSDGRPIVSHGRTLTTSVLFADCITVINRYAFISSDFPLILSLEVHCNPEQQLAMVKIMKETFGEQLLLEPLLTNCGILPSPEELKNRILVKVKTCDEPQSSFLPPADSISAPPTFHHGRKRSSSTPFLRSAGYESLHGAIDIPLSSPPTIGPQLDASMPMPIIAPGRRSGTTTSMSSATEDSDSALINANREKKRRQRSKITKPLSDLGVYTRGYKWHSFAAPESKQYNHVYSFAERAYESVCRDAESKALFEIHNRRFLTRVYPSAFRLKSSNFDPISFWRSGVQMAALNWQTYDIGMQINQAMFAAGTDRTGYVLKPEAFRRPSSALDALSEGKLATTEREIVRLSVDIISAQQLPRPRSMGPGDNINPYIEVEMFSADDRGQCVALGGGGQDVSARNGMSGLGLPHRRRTKIEPSNGFSPVFNEKLWLAVETKYPDLVFVRWTVWSSPDGRTGGSSGAIQLASFTAKFSSLSQGYRYLPLYDDSGDQYLFSTLFCRITKEELVPVQRLDLDELKAERKGLLQQISQTVKRTRSKERDRAMKTGGDRFDNESIRSKDYSPFLRPVATTSPTIPPLNALS</sequence>
<evidence type="ECO:0000259" key="8">
    <source>
        <dbReference type="PROSITE" id="PS50004"/>
    </source>
</evidence>
<evidence type="ECO:0000256" key="2">
    <source>
        <dbReference type="ARBA" id="ARBA00022801"/>
    </source>
</evidence>
<feature type="domain" description="C2" evidence="8">
    <location>
        <begin position="943"/>
        <end position="1104"/>
    </location>
</feature>
<feature type="compositionally biased region" description="Basic and acidic residues" evidence="7">
    <location>
        <begin position="200"/>
        <end position="215"/>
    </location>
</feature>
<evidence type="ECO:0000256" key="4">
    <source>
        <dbReference type="ARBA" id="ARBA00023098"/>
    </source>
</evidence>
<feature type="domain" description="EF-hand" evidence="10">
    <location>
        <begin position="437"/>
        <end position="472"/>
    </location>
</feature>
<dbReference type="CDD" id="cd08598">
    <property type="entry name" value="PI-PLC1c_yeast"/>
    <property type="match status" value="1"/>
</dbReference>
<dbReference type="Pfam" id="PF00388">
    <property type="entry name" value="PI-PLC-X"/>
    <property type="match status" value="1"/>
</dbReference>
<dbReference type="InterPro" id="IPR001192">
    <property type="entry name" value="PI-PLC_fam"/>
</dbReference>
<evidence type="ECO:0000259" key="10">
    <source>
        <dbReference type="PROSITE" id="PS50222"/>
    </source>
</evidence>
<dbReference type="Gene3D" id="2.30.29.30">
    <property type="entry name" value="Pleckstrin-homology domain (PH domain)/Phosphotyrosine-binding domain (PTB)"/>
    <property type="match status" value="1"/>
</dbReference>
<keyword evidence="12" id="KW-1185">Reference proteome</keyword>
<dbReference type="FunFam" id="2.60.40.150:FF:000201">
    <property type="entry name" value="Phosphoinositide phospholipase C"/>
    <property type="match status" value="1"/>
</dbReference>
<keyword evidence="2 6" id="KW-0378">Hydrolase</keyword>
<dbReference type="AlphaFoldDB" id="A0A478EBZ3"/>
<dbReference type="PROSITE" id="PS50004">
    <property type="entry name" value="C2"/>
    <property type="match status" value="1"/>
</dbReference>
<dbReference type="SUPFAM" id="SSF50729">
    <property type="entry name" value="PH domain-like"/>
    <property type="match status" value="1"/>
</dbReference>
<dbReference type="PANTHER" id="PTHR10336:SF36">
    <property type="entry name" value="1-PHOSPHATIDYLINOSITOL 4,5-BISPHOSPHATE PHOSPHODIESTERASE BETA-4"/>
    <property type="match status" value="1"/>
</dbReference>
<feature type="region of interest" description="Disordered" evidence="7">
    <location>
        <begin position="1151"/>
        <end position="1174"/>
    </location>
</feature>
<dbReference type="Proteomes" id="UP000053095">
    <property type="component" value="Unassembled WGS sequence"/>
</dbReference>
<dbReference type="PROSITE" id="PS50007">
    <property type="entry name" value="PIPLC_X_DOMAIN"/>
    <property type="match status" value="1"/>
</dbReference>
<name>A0A478EBZ3_TALPI</name>
<dbReference type="EC" id="3.1.4.11" evidence="1 6"/>
<organism evidence="11 12">
    <name type="scientific">Talaromyces pinophilus</name>
    <name type="common">Penicillium pinophilum</name>
    <dbReference type="NCBI Taxonomy" id="128442"/>
    <lineage>
        <taxon>Eukaryota</taxon>
        <taxon>Fungi</taxon>
        <taxon>Dikarya</taxon>
        <taxon>Ascomycota</taxon>
        <taxon>Pezizomycotina</taxon>
        <taxon>Eurotiomycetes</taxon>
        <taxon>Eurotiomycetidae</taxon>
        <taxon>Eurotiales</taxon>
        <taxon>Trichocomaceae</taxon>
        <taxon>Talaromyces</taxon>
        <taxon>Talaromyces sect. Talaromyces</taxon>
    </lineage>
</organism>
<evidence type="ECO:0000313" key="12">
    <source>
        <dbReference type="Proteomes" id="UP000053095"/>
    </source>
</evidence>
<dbReference type="FunFam" id="2.30.29.30:FF:000396">
    <property type="entry name" value="Phosphoinositide phospholipase C"/>
    <property type="match status" value="1"/>
</dbReference>
<dbReference type="Gene3D" id="3.20.20.190">
    <property type="entry name" value="Phosphatidylinositol (PI) phosphodiesterase"/>
    <property type="match status" value="1"/>
</dbReference>
<feature type="region of interest" description="Disordered" evidence="7">
    <location>
        <begin position="1"/>
        <end position="27"/>
    </location>
</feature>
<dbReference type="CDD" id="cd00275">
    <property type="entry name" value="C2_PLC_like"/>
    <property type="match status" value="1"/>
</dbReference>
<dbReference type="Gene3D" id="2.60.40.150">
    <property type="entry name" value="C2 domain"/>
    <property type="match status" value="1"/>
</dbReference>
<dbReference type="InterPro" id="IPR001711">
    <property type="entry name" value="PLipase_C_Pinositol-sp_Y"/>
</dbReference>
<protein>
    <recommendedName>
        <fullName evidence="1 6">Phosphoinositide phospholipase C</fullName>
        <ecNumber evidence="1 6">3.1.4.11</ecNumber>
    </recommendedName>
</protein>
<dbReference type="Pfam" id="PF00387">
    <property type="entry name" value="PI-PLC-Y"/>
    <property type="match status" value="1"/>
</dbReference>
<dbReference type="InterPro" id="IPR000008">
    <property type="entry name" value="C2_dom"/>
</dbReference>
<comment type="catalytic activity">
    <reaction evidence="6">
        <text>a 1,2-diacyl-sn-glycero-3-phospho-(1D-myo-inositol-4,5-bisphosphate) + H2O = 1D-myo-inositol 1,4,5-trisphosphate + a 1,2-diacyl-sn-glycerol + H(+)</text>
        <dbReference type="Rhea" id="RHEA:33179"/>
        <dbReference type="ChEBI" id="CHEBI:15377"/>
        <dbReference type="ChEBI" id="CHEBI:15378"/>
        <dbReference type="ChEBI" id="CHEBI:17815"/>
        <dbReference type="ChEBI" id="CHEBI:58456"/>
        <dbReference type="ChEBI" id="CHEBI:203600"/>
        <dbReference type="EC" id="3.1.4.11"/>
    </reaction>
</comment>
<dbReference type="FunFam" id="3.20.20.190:FF:000049">
    <property type="entry name" value="Phosphoinositide phospholipase C"/>
    <property type="match status" value="1"/>
</dbReference>
<dbReference type="InterPro" id="IPR000909">
    <property type="entry name" value="PLipase_C_PInositol-sp_X_dom"/>
</dbReference>